<feature type="compositionally biased region" description="Basic and acidic residues" evidence="1">
    <location>
        <begin position="529"/>
        <end position="542"/>
    </location>
</feature>
<dbReference type="GO" id="GO:0051014">
    <property type="term" value="P:actin filament severing"/>
    <property type="evidence" value="ECO:0007669"/>
    <property type="project" value="TreeGrafter"/>
</dbReference>
<dbReference type="Gene3D" id="3.40.20.10">
    <property type="entry name" value="Severin"/>
    <property type="match status" value="3"/>
</dbReference>
<name>A0AAN7B687_9PEZI</name>
<feature type="compositionally biased region" description="Polar residues" evidence="1">
    <location>
        <begin position="338"/>
        <end position="360"/>
    </location>
</feature>
<dbReference type="GO" id="GO:0051015">
    <property type="term" value="F:actin filament binding"/>
    <property type="evidence" value="ECO:0007669"/>
    <property type="project" value="InterPro"/>
</dbReference>
<feature type="compositionally biased region" description="Low complexity" evidence="1">
    <location>
        <begin position="867"/>
        <end position="876"/>
    </location>
</feature>
<feature type="region of interest" description="Disordered" evidence="1">
    <location>
        <begin position="966"/>
        <end position="1231"/>
    </location>
</feature>
<dbReference type="Pfam" id="PF13254">
    <property type="entry name" value="DUF4045"/>
    <property type="match status" value="1"/>
</dbReference>
<feature type="compositionally biased region" description="Polar residues" evidence="1">
    <location>
        <begin position="52"/>
        <end position="69"/>
    </location>
</feature>
<evidence type="ECO:0000256" key="1">
    <source>
        <dbReference type="SAM" id="MobiDB-lite"/>
    </source>
</evidence>
<feature type="compositionally biased region" description="Basic and acidic residues" evidence="1">
    <location>
        <begin position="736"/>
        <end position="745"/>
    </location>
</feature>
<evidence type="ECO:0000313" key="4">
    <source>
        <dbReference type="EMBL" id="KAK4212423.1"/>
    </source>
</evidence>
<keyword evidence="5" id="KW-1185">Reference proteome</keyword>
<dbReference type="GO" id="GO:0015629">
    <property type="term" value="C:actin cytoskeleton"/>
    <property type="evidence" value="ECO:0007669"/>
    <property type="project" value="TreeGrafter"/>
</dbReference>
<feature type="compositionally biased region" description="Polar residues" evidence="1">
    <location>
        <begin position="301"/>
        <end position="313"/>
    </location>
</feature>
<sequence>MSDEVSDFLRSVELLKGRREEEDEARSRELEQKILQEKKERQARRAERARSISPQKSSPVNTPSPTSKRLSLAPAADGIGLSSPSLDRIGTGSPKSRVNPAADMFTMDGASEASISPTKENDSPFDSDVKRTSLTSASSAVPSARSPLPWQRRPRSQTTERPRPLSVVAAENAASSRTSMPPEPRSVAEPDLTRDQIAQSLAGKDPSWFRQTSDRGQGSAAFRRNQVEDSDTLDMSSLRTQLPGMSRESSAEPTKETPPPPSESPSPALKLGPALPLTATPRLDPPTKESTEDSEMPELQRQPTGRSSPTRPVSPTKGMGGFVQSAMLKRSDSVKRWSVTSPGGLQRADSSSSVSRNTIDFSHRTTPKTASRPASMLRDESFSSPRPTSSHEKKEGQTTPTAKAPEPEPEEHKTPPSSPSKTMDPRRWSPTKSSSWLEAALNKPESPKPKQVTPAASNQPAWMVELNKAKAQKSTTTTETDRTPSVLRKHEVKTGGLMRHSPMGTNVKPTGPGVYPVALTSDKLPTPDLRSELRPPSRRGSEDPDSGSGASGSESASAPKTKTETPATKDFRANLKPRVPPPSTSASGPPDELKNVFGNLRRTKTQNYKAPDELKSNILRGKAALNATGGPHKSDRKDEFKEAILKKKEDFKKAQQEGRGVTRAPSSVSESSIPEGLVKKMELGRSGTTSRPESSASDYPLESPSLTESNRSSAFSTISRRDTTSVAPSAAQRFSAKLEKVDKEPALPVVPSVGASKPASAPGRLSAKIGGGLADRFNPALAGLLAKGPRGASGPAKTLEASSGTRSEESPAAPGPQLTHMTKGRARGPKRKAPSSVPKPEETVREHVSVAAPLQKEAVTSPKPEKPAVAPKPASPLRTEKPSLSPKPVLAPKPDVISLVDSRKPLIQRRKSVRDVVALVDSSAWKPEEEVKPAGQPIALVDSSAFKTRPRSPTKVHKQVAALAAKTQQASKSEEDVKPAGQPITLVDSSTPKTRPRSPTKVHEQVAALAAKTQQTEKSEEEIKPTPQPTVDSWAPKTRPRSPTKVQEQLAALAAKTQQASKPADSTADPVSQPPSPKKLVLKRMSKFLDEQGQPLSAKPDPEKSLPPSPIKNRFPDLGANSSSPKPPAMEDPFTSSKSTSALLSGVSISLAQAAPPSPKPSVISQAKVEVERKPQVPFQAEVEAETRPQVPPKGARPLPAPPGPGDSGAKTPPRKESTRPPSPAKSPTKIGREVAGILTEFFGPERPKQKYTADAADILMRRPPHGSQIQTQSVQLYQISDSGKKTPVAAHYERVLFEREMYLCPHVFINSAGKKVKELYFWAGDEVPESTAEDTHLFAAREARAFGGKLVQLSQGKETPEFMQALGGIVIIRRGSSNKYDSLASNILCGRRYLGQVVFDEVDFAPASLCSGFPYLINQQGKCYLWKGKGSDVDELSCARLVGMDLALMGELSEIEEGLEPPQFWDLFGGGSRAQSADHWRLKPNYERYAGRLFVANGAGEGHKQQISEIFPFKQTDLLPSNIYILDAFFEMYIIVGARSQHQYVAFHNALDFAHEYSILAAGMEDRPFVPISTVVLEGIPRDMKSVFRKWVDRFSPTVMNTGSSSSGMASGKPWSPPNSGGSYFGSLGGGFGGNGKGSNPVSPSPSVGGGHTLRRGRSLRIVPLNQALLALKDQ</sequence>
<feature type="compositionally biased region" description="Low complexity" evidence="1">
    <location>
        <begin position="546"/>
        <end position="560"/>
    </location>
</feature>
<dbReference type="PANTHER" id="PTHR11977:SF133">
    <property type="entry name" value="DUF4045 DOMAIN-CONTAINING PROTEIN"/>
    <property type="match status" value="1"/>
</dbReference>
<gene>
    <name evidence="4" type="ORF">QBC37DRAFT_194596</name>
</gene>
<accession>A0AAN7B687</accession>
<feature type="compositionally biased region" description="Basic and acidic residues" evidence="1">
    <location>
        <begin position="632"/>
        <end position="656"/>
    </location>
</feature>
<dbReference type="InterPro" id="IPR007122">
    <property type="entry name" value="Villin/Gelsolin"/>
</dbReference>
<feature type="compositionally biased region" description="Low complexity" evidence="1">
    <location>
        <begin position="1639"/>
        <end position="1648"/>
    </location>
</feature>
<dbReference type="GO" id="GO:0008154">
    <property type="term" value="P:actin polymerization or depolymerization"/>
    <property type="evidence" value="ECO:0007669"/>
    <property type="project" value="TreeGrafter"/>
</dbReference>
<feature type="compositionally biased region" description="Basic and acidic residues" evidence="1">
    <location>
        <begin position="561"/>
        <end position="573"/>
    </location>
</feature>
<feature type="domain" description="DUF4045" evidence="2">
    <location>
        <begin position="2"/>
        <end position="651"/>
    </location>
</feature>
<dbReference type="EMBL" id="MU858128">
    <property type="protein sequence ID" value="KAK4212423.1"/>
    <property type="molecule type" value="Genomic_DNA"/>
</dbReference>
<protein>
    <recommendedName>
        <fullName evidence="6">Gelsolin</fullName>
    </recommendedName>
</protein>
<comment type="caution">
    <text evidence="4">The sequence shown here is derived from an EMBL/GenBank/DDBJ whole genome shotgun (WGS) entry which is preliminary data.</text>
</comment>
<organism evidence="4 5">
    <name type="scientific">Rhypophila decipiens</name>
    <dbReference type="NCBI Taxonomy" id="261697"/>
    <lineage>
        <taxon>Eukaryota</taxon>
        <taxon>Fungi</taxon>
        <taxon>Dikarya</taxon>
        <taxon>Ascomycota</taxon>
        <taxon>Pezizomycotina</taxon>
        <taxon>Sordariomycetes</taxon>
        <taxon>Sordariomycetidae</taxon>
        <taxon>Sordariales</taxon>
        <taxon>Naviculisporaceae</taxon>
        <taxon>Rhypophila</taxon>
    </lineage>
</organism>
<evidence type="ECO:0008006" key="6">
    <source>
        <dbReference type="Google" id="ProtNLM"/>
    </source>
</evidence>
<dbReference type="PANTHER" id="PTHR11977">
    <property type="entry name" value="VILLIN"/>
    <property type="match status" value="1"/>
</dbReference>
<feature type="compositionally biased region" description="Polar residues" evidence="1">
    <location>
        <begin position="686"/>
        <end position="697"/>
    </location>
</feature>
<dbReference type="GO" id="GO:0005546">
    <property type="term" value="F:phosphatidylinositol-4,5-bisphosphate binding"/>
    <property type="evidence" value="ECO:0007669"/>
    <property type="project" value="TreeGrafter"/>
</dbReference>
<feature type="compositionally biased region" description="Basic and acidic residues" evidence="1">
    <location>
        <begin position="13"/>
        <end position="50"/>
    </location>
</feature>
<dbReference type="SUPFAM" id="SSF55753">
    <property type="entry name" value="Actin depolymerizing proteins"/>
    <property type="match status" value="3"/>
</dbReference>
<feature type="compositionally biased region" description="Basic residues" evidence="1">
    <location>
        <begin position="822"/>
        <end position="833"/>
    </location>
</feature>
<dbReference type="SMART" id="SM00262">
    <property type="entry name" value="GEL"/>
    <property type="match status" value="2"/>
</dbReference>
<feature type="region of interest" description="Disordered" evidence="1">
    <location>
        <begin position="1636"/>
        <end position="1656"/>
    </location>
</feature>
<feature type="compositionally biased region" description="Basic and acidic residues" evidence="1">
    <location>
        <begin position="839"/>
        <end position="848"/>
    </location>
</feature>
<feature type="region of interest" description="Disordered" evidence="1">
    <location>
        <begin position="1"/>
        <end position="764"/>
    </location>
</feature>
<reference evidence="4" key="1">
    <citation type="journal article" date="2023" name="Mol. Phylogenet. Evol.">
        <title>Genome-scale phylogeny and comparative genomics of the fungal order Sordariales.</title>
        <authorList>
            <person name="Hensen N."/>
            <person name="Bonometti L."/>
            <person name="Westerberg I."/>
            <person name="Brannstrom I.O."/>
            <person name="Guillou S."/>
            <person name="Cros-Aarteil S."/>
            <person name="Calhoun S."/>
            <person name="Haridas S."/>
            <person name="Kuo A."/>
            <person name="Mondo S."/>
            <person name="Pangilinan J."/>
            <person name="Riley R."/>
            <person name="LaButti K."/>
            <person name="Andreopoulos B."/>
            <person name="Lipzen A."/>
            <person name="Chen C."/>
            <person name="Yan M."/>
            <person name="Daum C."/>
            <person name="Ng V."/>
            <person name="Clum A."/>
            <person name="Steindorff A."/>
            <person name="Ohm R.A."/>
            <person name="Martin F."/>
            <person name="Silar P."/>
            <person name="Natvig D.O."/>
            <person name="Lalanne C."/>
            <person name="Gautier V."/>
            <person name="Ament-Velasquez S.L."/>
            <person name="Kruys A."/>
            <person name="Hutchinson M.I."/>
            <person name="Powell A.J."/>
            <person name="Barry K."/>
            <person name="Miller A.N."/>
            <person name="Grigoriev I.V."/>
            <person name="Debuchy R."/>
            <person name="Gladieux P."/>
            <person name="Hiltunen Thoren M."/>
            <person name="Johannesson H."/>
        </authorList>
    </citation>
    <scope>NUCLEOTIDE SEQUENCE</scope>
    <source>
        <strain evidence="4">PSN293</strain>
    </source>
</reference>
<evidence type="ECO:0000259" key="3">
    <source>
        <dbReference type="Pfam" id="PF25480"/>
    </source>
</evidence>
<feature type="compositionally biased region" description="Basic and acidic residues" evidence="1">
    <location>
        <begin position="119"/>
        <end position="131"/>
    </location>
</feature>
<dbReference type="InterPro" id="IPR057226">
    <property type="entry name" value="DUF7904"/>
</dbReference>
<evidence type="ECO:0000313" key="5">
    <source>
        <dbReference type="Proteomes" id="UP001301769"/>
    </source>
</evidence>
<feature type="compositionally biased region" description="Low complexity" evidence="1">
    <location>
        <begin position="136"/>
        <end position="149"/>
    </location>
</feature>
<dbReference type="GO" id="GO:0051016">
    <property type="term" value="P:barbed-end actin filament capping"/>
    <property type="evidence" value="ECO:0007669"/>
    <property type="project" value="TreeGrafter"/>
</dbReference>
<dbReference type="InterPro" id="IPR025118">
    <property type="entry name" value="DUF4045"/>
</dbReference>
<feature type="compositionally biased region" description="Polar residues" evidence="1">
    <location>
        <begin position="704"/>
        <end position="718"/>
    </location>
</feature>
<proteinExistence type="predicted"/>
<feature type="compositionally biased region" description="Basic and acidic residues" evidence="1">
    <location>
        <begin position="1015"/>
        <end position="1024"/>
    </location>
</feature>
<feature type="region of interest" description="Disordered" evidence="1">
    <location>
        <begin position="784"/>
        <end position="892"/>
    </location>
</feature>
<dbReference type="InterPro" id="IPR029006">
    <property type="entry name" value="ADF-H/Gelsolin-like_dom_sf"/>
</dbReference>
<reference evidence="4" key="2">
    <citation type="submission" date="2023-05" db="EMBL/GenBank/DDBJ databases">
        <authorList>
            <consortium name="Lawrence Berkeley National Laboratory"/>
            <person name="Steindorff A."/>
            <person name="Hensen N."/>
            <person name="Bonometti L."/>
            <person name="Westerberg I."/>
            <person name="Brannstrom I.O."/>
            <person name="Guillou S."/>
            <person name="Cros-Aarteil S."/>
            <person name="Calhoun S."/>
            <person name="Haridas S."/>
            <person name="Kuo A."/>
            <person name="Mondo S."/>
            <person name="Pangilinan J."/>
            <person name="Riley R."/>
            <person name="Labutti K."/>
            <person name="Andreopoulos B."/>
            <person name="Lipzen A."/>
            <person name="Chen C."/>
            <person name="Yanf M."/>
            <person name="Daum C."/>
            <person name="Ng V."/>
            <person name="Clum A."/>
            <person name="Ohm R."/>
            <person name="Martin F."/>
            <person name="Silar P."/>
            <person name="Natvig D."/>
            <person name="Lalanne C."/>
            <person name="Gautier V."/>
            <person name="Ament-Velasquez S.L."/>
            <person name="Kruys A."/>
            <person name="Hutchinson M.I."/>
            <person name="Powell A.J."/>
            <person name="Barry K."/>
            <person name="Miller A.N."/>
            <person name="Grigoriev I.V."/>
            <person name="Debuchy R."/>
            <person name="Gladieux P."/>
            <person name="Thoren M.H."/>
            <person name="Johannesson H."/>
        </authorList>
    </citation>
    <scope>NUCLEOTIDE SEQUENCE</scope>
    <source>
        <strain evidence="4">PSN293</strain>
    </source>
</reference>
<feature type="compositionally biased region" description="Polar residues" evidence="1">
    <location>
        <begin position="1134"/>
        <end position="1151"/>
    </location>
</feature>
<dbReference type="Pfam" id="PF25480">
    <property type="entry name" value="DUF7904"/>
    <property type="match status" value="1"/>
</dbReference>
<dbReference type="PRINTS" id="PR00597">
    <property type="entry name" value="GELSOLIN"/>
</dbReference>
<evidence type="ECO:0000259" key="2">
    <source>
        <dbReference type="Pfam" id="PF13254"/>
    </source>
</evidence>
<dbReference type="Proteomes" id="UP001301769">
    <property type="component" value="Unassembled WGS sequence"/>
</dbReference>
<feature type="compositionally biased region" description="Low complexity" evidence="1">
    <location>
        <begin position="1047"/>
        <end position="1060"/>
    </location>
</feature>
<dbReference type="GO" id="GO:0005737">
    <property type="term" value="C:cytoplasm"/>
    <property type="evidence" value="ECO:0007669"/>
    <property type="project" value="TreeGrafter"/>
</dbReference>
<feature type="domain" description="DUF7904" evidence="3">
    <location>
        <begin position="1276"/>
        <end position="1375"/>
    </location>
</feature>